<gene>
    <name evidence="4" type="ORF">SAMN06264868_11825</name>
</gene>
<dbReference type="SMART" id="SM00267">
    <property type="entry name" value="GGDEF"/>
    <property type="match status" value="1"/>
</dbReference>
<dbReference type="GO" id="GO:0052621">
    <property type="term" value="F:diguanylate cyclase activity"/>
    <property type="evidence" value="ECO:0007669"/>
    <property type="project" value="UniProtKB-EC"/>
</dbReference>
<dbReference type="NCBIfam" id="TIGR00254">
    <property type="entry name" value="GGDEF"/>
    <property type="match status" value="1"/>
</dbReference>
<dbReference type="Gene3D" id="1.20.120.30">
    <property type="entry name" value="Aspartate receptor, ligand-binding domain"/>
    <property type="match status" value="1"/>
</dbReference>
<dbReference type="CDD" id="cd01949">
    <property type="entry name" value="GGDEF"/>
    <property type="match status" value="1"/>
</dbReference>
<dbReference type="SUPFAM" id="SSF55073">
    <property type="entry name" value="Nucleotide cyclase"/>
    <property type="match status" value="1"/>
</dbReference>
<dbReference type="InterPro" id="IPR050469">
    <property type="entry name" value="Diguanylate_Cyclase"/>
</dbReference>
<dbReference type="EC" id="2.7.7.65" evidence="1"/>
<name>A0AA45WNR3_9AQUI</name>
<dbReference type="InterPro" id="IPR029787">
    <property type="entry name" value="Nucleotide_cyclase"/>
</dbReference>
<dbReference type="Pfam" id="PF00990">
    <property type="entry name" value="GGDEF"/>
    <property type="match status" value="1"/>
</dbReference>
<dbReference type="EMBL" id="FXTX01000018">
    <property type="protein sequence ID" value="SMP18869.1"/>
    <property type="molecule type" value="Genomic_DNA"/>
</dbReference>
<protein>
    <recommendedName>
        <fullName evidence="1">diguanylate cyclase</fullName>
        <ecNumber evidence="1">2.7.7.65</ecNumber>
    </recommendedName>
</protein>
<dbReference type="GO" id="GO:1902201">
    <property type="term" value="P:negative regulation of bacterial-type flagellum-dependent cell motility"/>
    <property type="evidence" value="ECO:0007669"/>
    <property type="project" value="TreeGrafter"/>
</dbReference>
<dbReference type="PROSITE" id="PS50887">
    <property type="entry name" value="GGDEF"/>
    <property type="match status" value="1"/>
</dbReference>
<reference evidence="4" key="1">
    <citation type="submission" date="2017-05" db="EMBL/GenBank/DDBJ databases">
        <authorList>
            <person name="Varghese N."/>
            <person name="Submissions S."/>
        </authorList>
    </citation>
    <scope>NUCLEOTIDE SEQUENCE</scope>
    <source>
        <strain evidence="4">DSM 18763</strain>
    </source>
</reference>
<organism evidence="4 5">
    <name type="scientific">Venenivibrio stagnispumantis</name>
    <dbReference type="NCBI Taxonomy" id="407998"/>
    <lineage>
        <taxon>Bacteria</taxon>
        <taxon>Pseudomonadati</taxon>
        <taxon>Aquificota</taxon>
        <taxon>Aquificia</taxon>
        <taxon>Aquificales</taxon>
        <taxon>Hydrogenothermaceae</taxon>
        <taxon>Venenivibrio</taxon>
    </lineage>
</organism>
<comment type="catalytic activity">
    <reaction evidence="2">
        <text>2 GTP = 3',3'-c-di-GMP + 2 diphosphate</text>
        <dbReference type="Rhea" id="RHEA:24898"/>
        <dbReference type="ChEBI" id="CHEBI:33019"/>
        <dbReference type="ChEBI" id="CHEBI:37565"/>
        <dbReference type="ChEBI" id="CHEBI:58805"/>
        <dbReference type="EC" id="2.7.7.65"/>
    </reaction>
</comment>
<accession>A0AA45WNR3</accession>
<evidence type="ECO:0000259" key="3">
    <source>
        <dbReference type="PROSITE" id="PS50887"/>
    </source>
</evidence>
<proteinExistence type="predicted"/>
<evidence type="ECO:0000313" key="4">
    <source>
        <dbReference type="EMBL" id="SMP18869.1"/>
    </source>
</evidence>
<dbReference type="AlphaFoldDB" id="A0AA45WNR3"/>
<dbReference type="InterPro" id="IPR043128">
    <property type="entry name" value="Rev_trsase/Diguanyl_cyclase"/>
</dbReference>
<dbReference type="InterPro" id="IPR000160">
    <property type="entry name" value="GGDEF_dom"/>
</dbReference>
<dbReference type="RefSeq" id="WP_265134841.1">
    <property type="nucleotide sequence ID" value="NZ_FXTX01000018.1"/>
</dbReference>
<dbReference type="Gene3D" id="3.30.70.270">
    <property type="match status" value="1"/>
</dbReference>
<evidence type="ECO:0000313" key="5">
    <source>
        <dbReference type="Proteomes" id="UP001157947"/>
    </source>
</evidence>
<dbReference type="Proteomes" id="UP001157947">
    <property type="component" value="Unassembled WGS sequence"/>
</dbReference>
<comment type="caution">
    <text evidence="4">The sequence shown here is derived from an EMBL/GenBank/DDBJ whole genome shotgun (WGS) entry which is preliminary data.</text>
</comment>
<dbReference type="FunFam" id="3.30.70.270:FF:000001">
    <property type="entry name" value="Diguanylate cyclase domain protein"/>
    <property type="match status" value="1"/>
</dbReference>
<dbReference type="PANTHER" id="PTHR45138">
    <property type="entry name" value="REGULATORY COMPONENTS OF SENSORY TRANSDUCTION SYSTEM"/>
    <property type="match status" value="1"/>
</dbReference>
<dbReference type="GO" id="GO:0005886">
    <property type="term" value="C:plasma membrane"/>
    <property type="evidence" value="ECO:0007669"/>
    <property type="project" value="TreeGrafter"/>
</dbReference>
<sequence>MSIYEIFKDKKIDIIFSRLENYIQKHTKSVITKEFLTGLKHCIEESIKGEECLQYYYNLGEKSFEENILLVESISIFDFLRKNFIAHLPLSVDIREAKRVERLFEDLKNNFIKGYFEKYIQQLEEKLIFLKESTKNKDGYFLVNTYIQHLDYFIRFLRKLRGENNFELIEHFECSLSEWINFEAKSLVEEKRIIDVLLQYHIQFHDMAFLIYNYITQKDYQKAFFSLKDMEAISFWLLNELMYLNTIVVVKEYSTDPLTGVLTRRNLEPILLKHIEIANLTKTPISIIMVDIDHFKKINDTYGHIVGDIVLKEVANTLKSNIRKSDYIFRYGGEEFLILLPHTTKEEAINIAEKLRKEIKNNVIKYEDKEIKVTASFGVEEIKDTTKTIKDLLNQADINLYKAKTSGRDRVVG</sequence>
<evidence type="ECO:0000256" key="2">
    <source>
        <dbReference type="ARBA" id="ARBA00034247"/>
    </source>
</evidence>
<dbReference type="GO" id="GO:0043709">
    <property type="term" value="P:cell adhesion involved in single-species biofilm formation"/>
    <property type="evidence" value="ECO:0007669"/>
    <property type="project" value="TreeGrafter"/>
</dbReference>
<evidence type="ECO:0000256" key="1">
    <source>
        <dbReference type="ARBA" id="ARBA00012528"/>
    </source>
</evidence>
<feature type="domain" description="GGDEF" evidence="3">
    <location>
        <begin position="283"/>
        <end position="413"/>
    </location>
</feature>
<dbReference type="PANTHER" id="PTHR45138:SF9">
    <property type="entry name" value="DIGUANYLATE CYCLASE DGCM-RELATED"/>
    <property type="match status" value="1"/>
</dbReference>
<keyword evidence="5" id="KW-1185">Reference proteome</keyword>